<dbReference type="AlphaFoldDB" id="A0A510K3Y4"/>
<reference evidence="1 2" key="1">
    <citation type="submission" date="2019-07" db="EMBL/GenBank/DDBJ databases">
        <title>Complete Genome Sequence of Leptotrichia trevisanii Strain JMUB3870.</title>
        <authorList>
            <person name="Watanabe S."/>
            <person name="Cui L."/>
        </authorList>
    </citation>
    <scope>NUCLEOTIDE SEQUENCE [LARGE SCALE GENOMIC DNA]</scope>
    <source>
        <strain evidence="1 2">JMUB3870</strain>
    </source>
</reference>
<dbReference type="RefSeq" id="WP_155283200.1">
    <property type="nucleotide sequence ID" value="NZ_AP019831.1"/>
</dbReference>
<sequence>MNLEALFGLLQGQDLGKLTEQIGGSSTQVKDGVAVALPAILVAVNKNANNSEKAEGLNNALNQHDGSVLNNLGSYLQNPDLKDGAGILGHLFGNNTQNVANAVSQSSGLDNQGSMKILQTLAPLVLGALGQQKKENNLDVQGIGNLTSNLAANFTGEGGIMSTITNMLDANKDGNVVDDVMGLVGKFFGGKK</sequence>
<evidence type="ECO:0000313" key="2">
    <source>
        <dbReference type="Proteomes" id="UP000422644"/>
    </source>
</evidence>
<evidence type="ECO:0008006" key="3">
    <source>
        <dbReference type="Google" id="ProtNLM"/>
    </source>
</evidence>
<accession>A0A510K3Y4</accession>
<name>A0A510K3Y4_9FUSO</name>
<dbReference type="InterPro" id="IPR009282">
    <property type="entry name" value="DUF937"/>
</dbReference>
<organism evidence="1 2">
    <name type="scientific">Leptotrichia trevisanii</name>
    <dbReference type="NCBI Taxonomy" id="109328"/>
    <lineage>
        <taxon>Bacteria</taxon>
        <taxon>Fusobacteriati</taxon>
        <taxon>Fusobacteriota</taxon>
        <taxon>Fusobacteriia</taxon>
        <taxon>Fusobacteriales</taxon>
        <taxon>Leptotrichiaceae</taxon>
        <taxon>Leptotrichia</taxon>
    </lineage>
</organism>
<proteinExistence type="predicted"/>
<dbReference type="Proteomes" id="UP000422644">
    <property type="component" value="Chromosome"/>
</dbReference>
<keyword evidence="2" id="KW-1185">Reference proteome</keyword>
<protein>
    <recommendedName>
        <fullName evidence="3">DUF937 domain-containing protein</fullName>
    </recommendedName>
</protein>
<dbReference type="EMBL" id="AP019831">
    <property type="protein sequence ID" value="BBM46360.1"/>
    <property type="molecule type" value="Genomic_DNA"/>
</dbReference>
<dbReference type="OrthoDB" id="5358798at2"/>
<gene>
    <name evidence="1" type="ORF">JMUB3870_2505</name>
</gene>
<dbReference type="Pfam" id="PF06078">
    <property type="entry name" value="DUF937"/>
    <property type="match status" value="1"/>
</dbReference>
<evidence type="ECO:0000313" key="1">
    <source>
        <dbReference type="EMBL" id="BBM46360.1"/>
    </source>
</evidence>